<dbReference type="Gene3D" id="3.40.50.720">
    <property type="entry name" value="NAD(P)-binding Rossmann-like Domain"/>
    <property type="match status" value="1"/>
</dbReference>
<dbReference type="SUPFAM" id="SSF55347">
    <property type="entry name" value="Glyceraldehyde-3-phosphate dehydrogenase-like, C-terminal domain"/>
    <property type="match status" value="1"/>
</dbReference>
<dbReference type="Pfam" id="PF03447">
    <property type="entry name" value="NAD_binding_3"/>
    <property type="match status" value="1"/>
</dbReference>
<dbReference type="GO" id="GO:0009088">
    <property type="term" value="P:threonine biosynthetic process"/>
    <property type="evidence" value="ECO:0007669"/>
    <property type="project" value="UniProtKB-UniPathway"/>
</dbReference>
<dbReference type="UniPathway" id="UPA00051">
    <property type="reaction ID" value="UER00465"/>
</dbReference>
<dbReference type="RefSeq" id="XP_007508827.1">
    <property type="nucleotide sequence ID" value="XM_007508765.1"/>
</dbReference>
<comment type="catalytic activity">
    <reaction evidence="10">
        <text>L-homoserine + NADP(+) = L-aspartate 4-semialdehyde + NADPH + H(+)</text>
        <dbReference type="Rhea" id="RHEA:15761"/>
        <dbReference type="ChEBI" id="CHEBI:15378"/>
        <dbReference type="ChEBI" id="CHEBI:57476"/>
        <dbReference type="ChEBI" id="CHEBI:57783"/>
        <dbReference type="ChEBI" id="CHEBI:58349"/>
        <dbReference type="ChEBI" id="CHEBI:537519"/>
        <dbReference type="EC" id="1.1.1.3"/>
    </reaction>
    <physiologicalReaction direction="right-to-left" evidence="10">
        <dbReference type="Rhea" id="RHEA:15763"/>
    </physiologicalReaction>
</comment>
<dbReference type="InterPro" id="IPR001342">
    <property type="entry name" value="HDH_cat"/>
</dbReference>
<dbReference type="KEGG" id="bpg:Bathy15g00250"/>
<dbReference type="EMBL" id="FO082264">
    <property type="protein sequence ID" value="CCO19913.1"/>
    <property type="molecule type" value="Genomic_DNA"/>
</dbReference>
<keyword evidence="5" id="KW-0028">Amino-acid biosynthesis</keyword>
<evidence type="ECO:0000256" key="6">
    <source>
        <dbReference type="ARBA" id="ARBA00022697"/>
    </source>
</evidence>
<evidence type="ECO:0000256" key="7">
    <source>
        <dbReference type="ARBA" id="ARBA00022857"/>
    </source>
</evidence>
<evidence type="ECO:0000259" key="13">
    <source>
        <dbReference type="Pfam" id="PF03447"/>
    </source>
</evidence>
<evidence type="ECO:0000256" key="3">
    <source>
        <dbReference type="ARBA" id="ARBA00005062"/>
    </source>
</evidence>
<dbReference type="OrthoDB" id="67851at2759"/>
<feature type="domain" description="Aspartate/homoserine dehydrogenase NAD-binding" evidence="13">
    <location>
        <begin position="164"/>
        <end position="210"/>
    </location>
</feature>
<evidence type="ECO:0000256" key="11">
    <source>
        <dbReference type="SAM" id="MobiDB-lite"/>
    </source>
</evidence>
<evidence type="ECO:0000256" key="2">
    <source>
        <dbReference type="ARBA" id="ARBA00005056"/>
    </source>
</evidence>
<dbReference type="GO" id="GO:0004412">
    <property type="term" value="F:homoserine dehydrogenase activity"/>
    <property type="evidence" value="ECO:0007669"/>
    <property type="project" value="UniProtKB-EC"/>
</dbReference>
<keyword evidence="15" id="KW-1185">Reference proteome</keyword>
<protein>
    <recommendedName>
        <fullName evidence="4">homoserine dehydrogenase</fullName>
        <ecNumber evidence="4">1.1.1.3</ecNumber>
    </recommendedName>
</protein>
<dbReference type="Gene3D" id="3.30.360.10">
    <property type="entry name" value="Dihydrodipicolinate Reductase, domain 2"/>
    <property type="match status" value="1"/>
</dbReference>
<feature type="region of interest" description="Disordered" evidence="11">
    <location>
        <begin position="1"/>
        <end position="21"/>
    </location>
</feature>
<dbReference type="GeneID" id="19011425"/>
<dbReference type="FunFam" id="3.30.360.10:FF:000006">
    <property type="entry name" value="Bifunctional aspartokinase/homoserine dehydrogenase"/>
    <property type="match status" value="1"/>
</dbReference>
<dbReference type="InterPro" id="IPR036291">
    <property type="entry name" value="NAD(P)-bd_dom_sf"/>
</dbReference>
<dbReference type="eggNOG" id="ENOG502QQBK">
    <property type="taxonomic scope" value="Eukaryota"/>
</dbReference>
<evidence type="ECO:0000256" key="1">
    <source>
        <dbReference type="ARBA" id="ARBA00001920"/>
    </source>
</evidence>
<dbReference type="SUPFAM" id="SSF51735">
    <property type="entry name" value="NAD(P)-binding Rossmann-fold domains"/>
    <property type="match status" value="1"/>
</dbReference>
<keyword evidence="6" id="KW-0791">Threonine biosynthesis</keyword>
<comment type="pathway">
    <text evidence="3">Amino-acid biosynthesis; L-methionine biosynthesis via de novo pathway; L-homoserine from L-aspartate: step 3/3.</text>
</comment>
<evidence type="ECO:0000259" key="12">
    <source>
        <dbReference type="Pfam" id="PF00742"/>
    </source>
</evidence>
<keyword evidence="7" id="KW-0521">NADP</keyword>
<dbReference type="GO" id="GO:0009086">
    <property type="term" value="P:methionine biosynthetic process"/>
    <property type="evidence" value="ECO:0007669"/>
    <property type="project" value="UniProtKB-KW"/>
</dbReference>
<dbReference type="EC" id="1.1.1.3" evidence="4"/>
<dbReference type="PANTHER" id="PTHR43070">
    <property type="match status" value="1"/>
</dbReference>
<dbReference type="PANTHER" id="PTHR43070:SF5">
    <property type="entry name" value="HOMOSERINE DEHYDROGENASE"/>
    <property type="match status" value="1"/>
</dbReference>
<evidence type="ECO:0000256" key="4">
    <source>
        <dbReference type="ARBA" id="ARBA00013213"/>
    </source>
</evidence>
<evidence type="ECO:0000256" key="10">
    <source>
        <dbReference type="ARBA" id="ARBA00048841"/>
    </source>
</evidence>
<keyword evidence="9" id="KW-0486">Methionine biosynthesis</keyword>
<evidence type="ECO:0000256" key="9">
    <source>
        <dbReference type="ARBA" id="ARBA00023167"/>
    </source>
</evidence>
<dbReference type="AlphaFoldDB" id="K8FCX4"/>
<dbReference type="STRING" id="41875.K8FCX4"/>
<dbReference type="Pfam" id="PF00742">
    <property type="entry name" value="Homoserine_dh"/>
    <property type="match status" value="1"/>
</dbReference>
<evidence type="ECO:0000256" key="5">
    <source>
        <dbReference type="ARBA" id="ARBA00022605"/>
    </source>
</evidence>
<dbReference type="UniPathway" id="UPA00050">
    <property type="reaction ID" value="UER00063"/>
</dbReference>
<accession>K8FCX4</accession>
<reference evidence="14 15" key="1">
    <citation type="submission" date="2011-10" db="EMBL/GenBank/DDBJ databases">
        <authorList>
            <person name="Genoscope - CEA"/>
        </authorList>
    </citation>
    <scope>NUCLEOTIDE SEQUENCE [LARGE SCALE GENOMIC DNA]</scope>
    <source>
        <strain evidence="14 15">RCC 1105</strain>
    </source>
</reference>
<dbReference type="Proteomes" id="UP000198341">
    <property type="component" value="Chromosome 15"/>
</dbReference>
<evidence type="ECO:0000313" key="14">
    <source>
        <dbReference type="EMBL" id="CCO19913.1"/>
    </source>
</evidence>
<comment type="cofactor">
    <cofactor evidence="1">
        <name>a metal cation</name>
        <dbReference type="ChEBI" id="CHEBI:25213"/>
    </cofactor>
</comment>
<proteinExistence type="predicted"/>
<organism evidence="14 15">
    <name type="scientific">Bathycoccus prasinos</name>
    <dbReference type="NCBI Taxonomy" id="41875"/>
    <lineage>
        <taxon>Eukaryota</taxon>
        <taxon>Viridiplantae</taxon>
        <taxon>Chlorophyta</taxon>
        <taxon>Mamiellophyceae</taxon>
        <taxon>Mamiellales</taxon>
        <taxon>Bathycoccaceae</taxon>
        <taxon>Bathycoccus</taxon>
    </lineage>
</organism>
<feature type="domain" description="Homoserine dehydrogenase catalytic" evidence="12">
    <location>
        <begin position="231"/>
        <end position="432"/>
    </location>
</feature>
<name>K8FCX4_9CHLO</name>
<gene>
    <name evidence="14" type="ordered locus">Bathy15g00250</name>
</gene>
<dbReference type="GO" id="GO:0009090">
    <property type="term" value="P:homoserine biosynthetic process"/>
    <property type="evidence" value="ECO:0007669"/>
    <property type="project" value="TreeGrafter"/>
</dbReference>
<comment type="pathway">
    <text evidence="2">Amino-acid biosynthesis; L-threonine biosynthesis; L-threonine from L-aspartate: step 3/5.</text>
</comment>
<dbReference type="GO" id="GO:0050661">
    <property type="term" value="F:NADP binding"/>
    <property type="evidence" value="ECO:0007669"/>
    <property type="project" value="InterPro"/>
</dbReference>
<sequence length="446" mass="48464">MAPHQPTTPQSATKSSSPSSEQPIALTLGVLGVGGIGKEFLFQLTESHVLEGKIAIAFIANSRKEIRFKTPFVPSEHNRELLETLFDGTNDLAIWAKNLYEVLHVELDIVTCSSLLERQRIVLDDVSPSLSDDSNNQDISDALTKESLGAGNTITTKPWKKGRYCIVDMTSSDEIAELYHVFLALGVHIVTPNKKCNSGPTARDQKCRGLSSMSWSTASWFYEATIGAGLPIISTLRNLTSSGDEVYQIKGVFSGTMSYLFNTFDGSTPFSEVVKTAKKLGYTEPDAREDLNGQDVARKVVIAARESGWLDASIEKTSIESLVPEELRACSSEEFDDKFGKLYDTVIAQKFADAKKRGNVLRFCGSADLRTKELKVELMEFPMSHAFANLQGSQNVVEIESKRYNPTDSCCLTISGPGAGAAVTAGGVLGDVAKLVARLGDVEVLV</sequence>
<dbReference type="InterPro" id="IPR011147">
    <property type="entry name" value="Bifunc_Aspkin/hSer_DH"/>
</dbReference>
<keyword evidence="8" id="KW-0560">Oxidoreductase</keyword>
<dbReference type="InterPro" id="IPR005106">
    <property type="entry name" value="Asp/hSer_DH_NAD-bd"/>
</dbReference>
<evidence type="ECO:0000313" key="15">
    <source>
        <dbReference type="Proteomes" id="UP000198341"/>
    </source>
</evidence>
<evidence type="ECO:0000256" key="8">
    <source>
        <dbReference type="ARBA" id="ARBA00023002"/>
    </source>
</evidence>